<reference evidence="3" key="1">
    <citation type="submission" date="2024-07" db="EMBL/GenBank/DDBJ databases">
        <title>Two chromosome-level genome assemblies of Korean endemic species Abeliophyllum distichum and Forsythia ovata (Oleaceae).</title>
        <authorList>
            <person name="Jang H."/>
        </authorList>
    </citation>
    <scope>NUCLEOTIDE SEQUENCE [LARGE SCALE GENOMIC DNA]</scope>
</reference>
<proteinExistence type="predicted"/>
<evidence type="ECO:0000256" key="1">
    <source>
        <dbReference type="SAM" id="MobiDB-lite"/>
    </source>
</evidence>
<organism evidence="2 3">
    <name type="scientific">Abeliophyllum distichum</name>
    <dbReference type="NCBI Taxonomy" id="126358"/>
    <lineage>
        <taxon>Eukaryota</taxon>
        <taxon>Viridiplantae</taxon>
        <taxon>Streptophyta</taxon>
        <taxon>Embryophyta</taxon>
        <taxon>Tracheophyta</taxon>
        <taxon>Spermatophyta</taxon>
        <taxon>Magnoliopsida</taxon>
        <taxon>eudicotyledons</taxon>
        <taxon>Gunneridae</taxon>
        <taxon>Pentapetalae</taxon>
        <taxon>asterids</taxon>
        <taxon>lamiids</taxon>
        <taxon>Lamiales</taxon>
        <taxon>Oleaceae</taxon>
        <taxon>Forsythieae</taxon>
        <taxon>Abeliophyllum</taxon>
    </lineage>
</organism>
<comment type="caution">
    <text evidence="2">The sequence shown here is derived from an EMBL/GenBank/DDBJ whole genome shotgun (WGS) entry which is preliminary data.</text>
</comment>
<accession>A0ABD1RUA9</accession>
<protein>
    <submittedName>
        <fullName evidence="2">Uncharacterized protein</fullName>
    </submittedName>
</protein>
<dbReference type="Proteomes" id="UP001604336">
    <property type="component" value="Unassembled WGS sequence"/>
</dbReference>
<evidence type="ECO:0000313" key="2">
    <source>
        <dbReference type="EMBL" id="KAL2492002.1"/>
    </source>
</evidence>
<dbReference type="EMBL" id="JBFOLK010000008">
    <property type="protein sequence ID" value="KAL2492002.1"/>
    <property type="molecule type" value="Genomic_DNA"/>
</dbReference>
<gene>
    <name evidence="2" type="ORF">Adt_27630</name>
</gene>
<dbReference type="AlphaFoldDB" id="A0ABD1RUA9"/>
<sequence length="253" mass="29112">MSSKHPMSEMLPSPSSKEEALRKNRIDKCPILIGYNPVEACSRVTEKHFEAPTRRSTNQLTLSCRILHNIISHIIVPRKGHLDEVNHYDLFLLDSILVGEKLDFSYIMLNHMNTVHRGHRPMALPYGMIVTKIFQHFKVSFGDEIVLNPKPTDTINILTLKCMRIFKEDGEWMAKTKEFDDESGPSTLPFEGGKEIDADKDAPPPRPRSQRPSSSTPALLLPRTIIIFLMVKSTCSHLQWKTYTIWWKIYNNQ</sequence>
<feature type="region of interest" description="Disordered" evidence="1">
    <location>
        <begin position="177"/>
        <end position="216"/>
    </location>
</feature>
<keyword evidence="3" id="KW-1185">Reference proteome</keyword>
<feature type="compositionally biased region" description="Basic and acidic residues" evidence="1">
    <location>
        <begin position="192"/>
        <end position="203"/>
    </location>
</feature>
<evidence type="ECO:0000313" key="3">
    <source>
        <dbReference type="Proteomes" id="UP001604336"/>
    </source>
</evidence>
<name>A0ABD1RUA9_9LAMI</name>